<evidence type="ECO:0000313" key="2">
    <source>
        <dbReference type="Proteomes" id="UP000051048"/>
    </source>
</evidence>
<organism evidence="1 2">
    <name type="scientific">Ligilactobacillus equi DSM 15833 = JCM 10991</name>
    <dbReference type="NCBI Taxonomy" id="1423740"/>
    <lineage>
        <taxon>Bacteria</taxon>
        <taxon>Bacillati</taxon>
        <taxon>Bacillota</taxon>
        <taxon>Bacilli</taxon>
        <taxon>Lactobacillales</taxon>
        <taxon>Lactobacillaceae</taxon>
        <taxon>Ligilactobacillus</taxon>
    </lineage>
</organism>
<reference evidence="1 2" key="1">
    <citation type="journal article" date="2015" name="Genome Announc.">
        <title>Expanding the biotechnology potential of lactobacilli through comparative genomics of 213 strains and associated genera.</title>
        <authorList>
            <person name="Sun Z."/>
            <person name="Harris H.M."/>
            <person name="McCann A."/>
            <person name="Guo C."/>
            <person name="Argimon S."/>
            <person name="Zhang W."/>
            <person name="Yang X."/>
            <person name="Jeffery I.B."/>
            <person name="Cooney J.C."/>
            <person name="Kagawa T.F."/>
            <person name="Liu W."/>
            <person name="Song Y."/>
            <person name="Salvetti E."/>
            <person name="Wrobel A."/>
            <person name="Rasinkangas P."/>
            <person name="Parkhill J."/>
            <person name="Rea M.C."/>
            <person name="O'Sullivan O."/>
            <person name="Ritari J."/>
            <person name="Douillard F.P."/>
            <person name="Paul Ross R."/>
            <person name="Yang R."/>
            <person name="Briner A.E."/>
            <person name="Felis G.E."/>
            <person name="de Vos W.M."/>
            <person name="Barrangou R."/>
            <person name="Klaenhammer T.R."/>
            <person name="Caufield P.W."/>
            <person name="Cui Y."/>
            <person name="Zhang H."/>
            <person name="O'Toole P.W."/>
        </authorList>
    </citation>
    <scope>NUCLEOTIDE SEQUENCE [LARGE SCALE GENOMIC DNA]</scope>
    <source>
        <strain evidence="1 2">DSM 15833</strain>
    </source>
</reference>
<dbReference type="EMBL" id="AZFH01000198">
    <property type="protein sequence ID" value="KRL76628.1"/>
    <property type="molecule type" value="Genomic_DNA"/>
</dbReference>
<sequence length="189" mass="21345">MQKQVSDYIKKATQLRSSCQKIPKTIIAKGGSGMLLFDEVDLQKTAINVNDFFQGDYNRLQRMATVSTLKETSYDGVASSGSTDNPLEGRYVKRAWATQVIEAVTNSIEACDEMSKTILKLKYQKHFQTWQIVERVNYSGAGYDNLRIRACNQFADAFEVVAEPLLGENSDLHVYKNINEDIEKMGNLQ</sequence>
<protein>
    <recommendedName>
        <fullName evidence="3">Phage transcriptional regulator, ArpU family</fullName>
    </recommendedName>
</protein>
<evidence type="ECO:0008006" key="3">
    <source>
        <dbReference type="Google" id="ProtNLM"/>
    </source>
</evidence>
<proteinExistence type="predicted"/>
<name>A0A0R1T8Z1_9LACO</name>
<gene>
    <name evidence="1" type="ORF">FC36_GL001867</name>
</gene>
<dbReference type="Proteomes" id="UP000051048">
    <property type="component" value="Unassembled WGS sequence"/>
</dbReference>
<dbReference type="PATRIC" id="fig|1423740.3.peg.2015"/>
<dbReference type="NCBIfam" id="TIGR01637">
    <property type="entry name" value="phage_arpU"/>
    <property type="match status" value="1"/>
</dbReference>
<dbReference type="STRING" id="1423740.FC36_GL001867"/>
<dbReference type="AlphaFoldDB" id="A0A0R1T8Z1"/>
<dbReference type="OrthoDB" id="2305172at2"/>
<accession>A0A0R1T8Z1</accession>
<comment type="caution">
    <text evidence="1">The sequence shown here is derived from an EMBL/GenBank/DDBJ whole genome shotgun (WGS) entry which is preliminary data.</text>
</comment>
<dbReference type="InterPro" id="IPR006524">
    <property type="entry name" value="ArpU-like"/>
</dbReference>
<evidence type="ECO:0000313" key="1">
    <source>
        <dbReference type="EMBL" id="KRL76628.1"/>
    </source>
</evidence>